<dbReference type="PROSITE" id="PS51203">
    <property type="entry name" value="CS"/>
    <property type="match status" value="1"/>
</dbReference>
<dbReference type="SUPFAM" id="SSF49764">
    <property type="entry name" value="HSP20-like chaperones"/>
    <property type="match status" value="1"/>
</dbReference>
<evidence type="ECO:0000259" key="3">
    <source>
        <dbReference type="PROSITE" id="PS01031"/>
    </source>
</evidence>
<reference evidence="6 8" key="2">
    <citation type="submission" date="2017-06" db="EMBL/GenBank/DDBJ databases">
        <title>Isolation and characterization of a thermophilic and butanogenic Thermoanaerobacterium thermosaccharolyticum M5 capable of efficient degradation of hemicellulose.</title>
        <authorList>
            <person name="Xin F."/>
            <person name="Jiang Y."/>
        </authorList>
    </citation>
    <scope>NUCLEOTIDE SEQUENCE [LARGE SCALE GENOMIC DNA]</scope>
    <source>
        <strain evidence="6 8">M5</strain>
    </source>
</reference>
<protein>
    <submittedName>
        <fullName evidence="5">Heat shock protein Hsp20</fullName>
    </submittedName>
    <submittedName>
        <fullName evidence="6">Hsp20/alpha crystallin family protein</fullName>
    </submittedName>
</protein>
<keyword evidence="5" id="KW-0346">Stress response</keyword>
<reference evidence="5 7" key="1">
    <citation type="submission" date="2016-08" db="EMBL/GenBank/DDBJ databases">
        <title>A novel genetic cassette of butanologenic Thermoanaerobacterium thermosaccharolyticum that directly convert cellulose to butanol.</title>
        <authorList>
            <person name="Li T."/>
            <person name="He J."/>
        </authorList>
    </citation>
    <scope>NUCLEOTIDE SEQUENCE [LARGE SCALE GENOMIC DNA]</scope>
    <source>
        <strain evidence="5 7">TG57</strain>
    </source>
</reference>
<gene>
    <name evidence="6" type="ORF">CE561_09130</name>
    <name evidence="5" type="ORF">Thert_01585</name>
</gene>
<evidence type="ECO:0000256" key="1">
    <source>
        <dbReference type="PROSITE-ProRule" id="PRU00285"/>
    </source>
</evidence>
<evidence type="ECO:0000259" key="4">
    <source>
        <dbReference type="PROSITE" id="PS51203"/>
    </source>
</evidence>
<evidence type="ECO:0000256" key="2">
    <source>
        <dbReference type="RuleBase" id="RU003616"/>
    </source>
</evidence>
<dbReference type="PROSITE" id="PS01031">
    <property type="entry name" value="SHSP"/>
    <property type="match status" value="1"/>
</dbReference>
<evidence type="ECO:0000313" key="8">
    <source>
        <dbReference type="Proteomes" id="UP000215301"/>
    </source>
</evidence>
<dbReference type="InterPro" id="IPR007052">
    <property type="entry name" value="CS_dom"/>
</dbReference>
<dbReference type="Proteomes" id="UP000214975">
    <property type="component" value="Chromosome"/>
</dbReference>
<dbReference type="Gene3D" id="2.60.40.790">
    <property type="match status" value="1"/>
</dbReference>
<dbReference type="EMBL" id="NKHD01000025">
    <property type="protein sequence ID" value="OXT07057.1"/>
    <property type="molecule type" value="Genomic_DNA"/>
</dbReference>
<dbReference type="PANTHER" id="PTHR11527">
    <property type="entry name" value="HEAT-SHOCK PROTEIN 20 FAMILY MEMBER"/>
    <property type="match status" value="1"/>
</dbReference>
<comment type="similarity">
    <text evidence="1 2">Belongs to the small heat shock protein (HSP20) family.</text>
</comment>
<dbReference type="GeneID" id="93863078"/>
<dbReference type="CDD" id="cd06464">
    <property type="entry name" value="ACD_sHsps-like"/>
    <property type="match status" value="1"/>
</dbReference>
<proteinExistence type="inferred from homology"/>
<dbReference type="Pfam" id="PF00011">
    <property type="entry name" value="HSP20"/>
    <property type="match status" value="1"/>
</dbReference>
<evidence type="ECO:0000313" key="6">
    <source>
        <dbReference type="EMBL" id="OXT07057.1"/>
    </source>
</evidence>
<dbReference type="RefSeq" id="WP_013296742.1">
    <property type="nucleotide sequence ID" value="NZ_CP016893.1"/>
</dbReference>
<dbReference type="InterPro" id="IPR002068">
    <property type="entry name" value="A-crystallin/Hsp20_dom"/>
</dbReference>
<evidence type="ECO:0000313" key="5">
    <source>
        <dbReference type="EMBL" id="AST57605.1"/>
    </source>
</evidence>
<dbReference type="OMA" id="WMARANA"/>
<feature type="domain" description="SHSP" evidence="3">
    <location>
        <begin position="24"/>
        <end position="136"/>
    </location>
</feature>
<feature type="domain" description="CS" evidence="4">
    <location>
        <begin position="28"/>
        <end position="134"/>
    </location>
</feature>
<sequence>MSLIKWRGNDMWPDFNFDFNLPALSNMFARPRIDITESETEVTATAELPGVDKKDIEINVHGDVLEIKGQTSKETERKNQSYYLNERYYGSFERRIGLPTEVDSERTTAKFENGILTIVMPKLHPDKPKGRRIDIQ</sequence>
<dbReference type="AlphaFoldDB" id="A0A231VFW2"/>
<accession>A0A231VFW2</accession>
<dbReference type="Proteomes" id="UP000215301">
    <property type="component" value="Unassembled WGS sequence"/>
</dbReference>
<dbReference type="InterPro" id="IPR008978">
    <property type="entry name" value="HSP20-like_chaperone"/>
</dbReference>
<name>A0A231VFW2_THETR</name>
<dbReference type="InterPro" id="IPR031107">
    <property type="entry name" value="Small_HSP"/>
</dbReference>
<organism evidence="6 8">
    <name type="scientific">Thermoanaerobacterium thermosaccharolyticum</name>
    <name type="common">Clostridium thermosaccharolyticum</name>
    <dbReference type="NCBI Taxonomy" id="1517"/>
    <lineage>
        <taxon>Bacteria</taxon>
        <taxon>Bacillati</taxon>
        <taxon>Bacillota</taxon>
        <taxon>Clostridia</taxon>
        <taxon>Thermoanaerobacterales</taxon>
        <taxon>Thermoanaerobacteraceae</taxon>
        <taxon>Thermoanaerobacterium</taxon>
    </lineage>
</organism>
<dbReference type="EMBL" id="CP016893">
    <property type="protein sequence ID" value="AST57605.1"/>
    <property type="molecule type" value="Genomic_DNA"/>
</dbReference>
<evidence type="ECO:0000313" key="7">
    <source>
        <dbReference type="Proteomes" id="UP000214975"/>
    </source>
</evidence>